<accession>A0A175REV6</accession>
<name>A0A175REV6_9MICO</name>
<gene>
    <name evidence="2" type="ORF">NS184_16215</name>
</gene>
<evidence type="ECO:0000256" key="1">
    <source>
        <dbReference type="SAM" id="Phobius"/>
    </source>
</evidence>
<evidence type="ECO:0000313" key="2">
    <source>
        <dbReference type="EMBL" id="KTR02347.1"/>
    </source>
</evidence>
<keyword evidence="1" id="KW-1133">Transmembrane helix</keyword>
<protein>
    <recommendedName>
        <fullName evidence="4">Cardiolipin synthase N-terminal domain-containing protein</fullName>
    </recommendedName>
</protein>
<dbReference type="AlphaFoldDB" id="A0A175REV6"/>
<evidence type="ECO:0008006" key="4">
    <source>
        <dbReference type="Google" id="ProtNLM"/>
    </source>
</evidence>
<proteinExistence type="predicted"/>
<sequence>MAAFVTDHLVLVLELVWLSIAILSGGHARTRNRRAWTWFLLTLFLGPLALMLLVAWPPRAHERRAGESR</sequence>
<dbReference type="PATRIC" id="fig|33881.3.peg.254"/>
<dbReference type="RefSeq" id="WP_058727114.1">
    <property type="nucleotide sequence ID" value="NZ_LDQC01000119.1"/>
</dbReference>
<feature type="transmembrane region" description="Helical" evidence="1">
    <location>
        <begin position="35"/>
        <end position="56"/>
    </location>
</feature>
<keyword evidence="1" id="KW-0812">Transmembrane</keyword>
<dbReference type="Proteomes" id="UP000078252">
    <property type="component" value="Unassembled WGS sequence"/>
</dbReference>
<dbReference type="EMBL" id="LDQC01000119">
    <property type="protein sequence ID" value="KTR02347.1"/>
    <property type="molecule type" value="Genomic_DNA"/>
</dbReference>
<comment type="caution">
    <text evidence="2">The sequence shown here is derived from an EMBL/GenBank/DDBJ whole genome shotgun (WGS) entry which is preliminary data.</text>
</comment>
<reference evidence="2 3" key="1">
    <citation type="journal article" date="2016" name="Front. Microbiol.">
        <title>Genomic Resource of Rice Seed Associated Bacteria.</title>
        <authorList>
            <person name="Midha S."/>
            <person name="Bansal K."/>
            <person name="Sharma S."/>
            <person name="Kumar N."/>
            <person name="Patil P.P."/>
            <person name="Chaudhry V."/>
            <person name="Patil P.B."/>
        </authorList>
    </citation>
    <scope>NUCLEOTIDE SEQUENCE [LARGE SCALE GENOMIC DNA]</scope>
    <source>
        <strain evidence="2 3">NS184</strain>
    </source>
</reference>
<dbReference type="OrthoDB" id="6053908at2"/>
<feature type="transmembrane region" description="Helical" evidence="1">
    <location>
        <begin position="6"/>
        <end position="23"/>
    </location>
</feature>
<keyword evidence="1" id="KW-0472">Membrane</keyword>
<organism evidence="2 3">
    <name type="scientific">Curtobacterium luteum</name>
    <dbReference type="NCBI Taxonomy" id="33881"/>
    <lineage>
        <taxon>Bacteria</taxon>
        <taxon>Bacillati</taxon>
        <taxon>Actinomycetota</taxon>
        <taxon>Actinomycetes</taxon>
        <taxon>Micrococcales</taxon>
        <taxon>Microbacteriaceae</taxon>
        <taxon>Curtobacterium</taxon>
    </lineage>
</organism>
<evidence type="ECO:0000313" key="3">
    <source>
        <dbReference type="Proteomes" id="UP000078252"/>
    </source>
</evidence>